<comment type="caution">
    <text evidence="8">The sequence shown here is derived from an EMBL/GenBank/DDBJ whole genome shotgun (WGS) entry which is preliminary data.</text>
</comment>
<name>A0A8S1LJI1_PARPR</name>
<evidence type="ECO:0000256" key="3">
    <source>
        <dbReference type="ARBA" id="ARBA00022679"/>
    </source>
</evidence>
<organism evidence="8 9">
    <name type="scientific">Paramecium primaurelia</name>
    <dbReference type="NCBI Taxonomy" id="5886"/>
    <lineage>
        <taxon>Eukaryota</taxon>
        <taxon>Sar</taxon>
        <taxon>Alveolata</taxon>
        <taxon>Ciliophora</taxon>
        <taxon>Intramacronucleata</taxon>
        <taxon>Oligohymenophorea</taxon>
        <taxon>Peniculida</taxon>
        <taxon>Parameciidae</taxon>
        <taxon>Paramecium</taxon>
    </lineage>
</organism>
<dbReference type="InterPro" id="IPR004046">
    <property type="entry name" value="GST_C"/>
</dbReference>
<dbReference type="PANTHER" id="PTHR43917:SF8">
    <property type="entry name" value="GH16740P-RELATED"/>
    <property type="match status" value="1"/>
</dbReference>
<dbReference type="Pfam" id="PF00043">
    <property type="entry name" value="GST_C"/>
    <property type="match status" value="1"/>
</dbReference>
<dbReference type="EMBL" id="CAJJDM010000035">
    <property type="protein sequence ID" value="CAD8064866.1"/>
    <property type="molecule type" value="Genomic_DNA"/>
</dbReference>
<dbReference type="InterPro" id="IPR040079">
    <property type="entry name" value="Glutathione_S-Trfase"/>
</dbReference>
<gene>
    <name evidence="7" type="ORF">PPRIM_AZ9-3.1.T0360338</name>
    <name evidence="8" type="ORF">PPRIM_AZ9-3.1.T0360340</name>
</gene>
<dbReference type="InterPro" id="IPR051369">
    <property type="entry name" value="GST_Theta"/>
</dbReference>
<comment type="subcellular location">
    <subcellularLocation>
        <location evidence="1">Cytoplasm</location>
    </subcellularLocation>
</comment>
<dbReference type="Pfam" id="PF02798">
    <property type="entry name" value="GST_N"/>
    <property type="match status" value="1"/>
</dbReference>
<accession>A0A8S1LJI1</accession>
<keyword evidence="3" id="KW-0808">Transferase</keyword>
<dbReference type="AlphaFoldDB" id="A0A8S1LJI1"/>
<dbReference type="FunFam" id="3.40.30.10:FF:000202">
    <property type="entry name" value="glutathione S-transferase 1"/>
    <property type="match status" value="1"/>
</dbReference>
<dbReference type="PROSITE" id="PS50404">
    <property type="entry name" value="GST_NTER"/>
    <property type="match status" value="1"/>
</dbReference>
<dbReference type="GO" id="GO:0005737">
    <property type="term" value="C:cytoplasm"/>
    <property type="evidence" value="ECO:0007669"/>
    <property type="project" value="UniProtKB-SubCell"/>
</dbReference>
<dbReference type="InterPro" id="IPR004045">
    <property type="entry name" value="Glutathione_S-Trfase_N"/>
</dbReference>
<feature type="domain" description="GST C-terminal" evidence="6">
    <location>
        <begin position="88"/>
        <end position="218"/>
    </location>
</feature>
<dbReference type="InterPro" id="IPR010987">
    <property type="entry name" value="Glutathione-S-Trfase_C-like"/>
</dbReference>
<dbReference type="Proteomes" id="UP000688137">
    <property type="component" value="Unassembled WGS sequence"/>
</dbReference>
<proteinExistence type="inferred from homology"/>
<dbReference type="FunFam" id="1.20.1050.10:FF:000039">
    <property type="entry name" value="Glutathione S-transferase theta-1"/>
    <property type="match status" value="1"/>
</dbReference>
<keyword evidence="2" id="KW-0963">Cytoplasm</keyword>
<evidence type="ECO:0000313" key="7">
    <source>
        <dbReference type="EMBL" id="CAD8064862.1"/>
    </source>
</evidence>
<sequence>MIKLYIDWISQPSRAVKAVLDILKVPHEVKALKIQFDEHKSPEFTAIHPLQQLPVLQDGDFTVAESHNIMRYIIKQRNISTNLYPLTDIRQQTRIDQYLDYHHTNTRRCLHLYHSVLISPIKGEKVIPEVLEKEKQDVAKVFQYFESNWLKGRNYICGDQATLADISACCEMMQLDMIKFDFQKYPITNAWLNRVIRIPEVYQAHHVAFKIIKKQNPSSQFLK</sequence>
<evidence type="ECO:0008006" key="10">
    <source>
        <dbReference type="Google" id="ProtNLM"/>
    </source>
</evidence>
<evidence type="ECO:0000256" key="4">
    <source>
        <dbReference type="RuleBase" id="RU003494"/>
    </source>
</evidence>
<dbReference type="SFLD" id="SFLDS00019">
    <property type="entry name" value="Glutathione_Transferase_(cytos"/>
    <property type="match status" value="1"/>
</dbReference>
<evidence type="ECO:0000313" key="8">
    <source>
        <dbReference type="EMBL" id="CAD8064866.1"/>
    </source>
</evidence>
<keyword evidence="9" id="KW-1185">Reference proteome</keyword>
<evidence type="ECO:0000256" key="2">
    <source>
        <dbReference type="ARBA" id="ARBA00022490"/>
    </source>
</evidence>
<dbReference type="PROSITE" id="PS50405">
    <property type="entry name" value="GST_CTER"/>
    <property type="match status" value="1"/>
</dbReference>
<dbReference type="OMA" id="CQYRVDE"/>
<evidence type="ECO:0000313" key="9">
    <source>
        <dbReference type="Proteomes" id="UP000688137"/>
    </source>
</evidence>
<dbReference type="GO" id="GO:0006749">
    <property type="term" value="P:glutathione metabolic process"/>
    <property type="evidence" value="ECO:0007669"/>
    <property type="project" value="TreeGrafter"/>
</dbReference>
<dbReference type="EMBL" id="CAJJDM010000035">
    <property type="protein sequence ID" value="CAD8064862.1"/>
    <property type="molecule type" value="Genomic_DNA"/>
</dbReference>
<reference evidence="8" key="1">
    <citation type="submission" date="2021-01" db="EMBL/GenBank/DDBJ databases">
        <authorList>
            <consortium name="Genoscope - CEA"/>
            <person name="William W."/>
        </authorList>
    </citation>
    <scope>NUCLEOTIDE SEQUENCE</scope>
</reference>
<evidence type="ECO:0000259" key="5">
    <source>
        <dbReference type="PROSITE" id="PS50404"/>
    </source>
</evidence>
<dbReference type="SFLD" id="SFLDG00358">
    <property type="entry name" value="Main_(cytGST)"/>
    <property type="match status" value="1"/>
</dbReference>
<dbReference type="PANTHER" id="PTHR43917">
    <property type="match status" value="1"/>
</dbReference>
<comment type="similarity">
    <text evidence="4">Belongs to the GST superfamily.</text>
</comment>
<feature type="domain" description="GST N-terminal" evidence="5">
    <location>
        <begin position="1"/>
        <end position="81"/>
    </location>
</feature>
<dbReference type="GO" id="GO:0004364">
    <property type="term" value="F:glutathione transferase activity"/>
    <property type="evidence" value="ECO:0007669"/>
    <property type="project" value="TreeGrafter"/>
</dbReference>
<evidence type="ECO:0000256" key="1">
    <source>
        <dbReference type="ARBA" id="ARBA00004496"/>
    </source>
</evidence>
<protein>
    <recommendedName>
        <fullName evidence="10">Glutathione transferase</fullName>
    </recommendedName>
</protein>
<evidence type="ECO:0000259" key="6">
    <source>
        <dbReference type="PROSITE" id="PS50405"/>
    </source>
</evidence>